<keyword evidence="2" id="KW-1185">Reference proteome</keyword>
<reference evidence="2" key="1">
    <citation type="journal article" date="2010" name="Stand. Genomic Sci.">
        <title>Complete genome sequence of Syntrophothermus lipocalidus type strain (TGB-C1T).</title>
        <authorList>
            <consortium name="US DOE Joint Genome Institute (JGI-PGF)"/>
            <person name="Djao O."/>
            <person name="Zhang X."/>
            <person name="Lucas S."/>
            <person name="Lapidus A."/>
            <person name="Glavina Del Rio T."/>
            <person name="Nolan M."/>
            <person name="Tice H."/>
            <person name="Cheng J."/>
            <person name="Han C."/>
            <person name="Tapia R."/>
            <person name="Goodwin L."/>
            <person name="Pitluck S."/>
            <person name="Liolios K."/>
            <person name="Ivanova N."/>
            <person name="Mavromatis K."/>
            <person name="Mikhailova N."/>
            <person name="Ovchinnikova G."/>
            <person name="Pati A."/>
            <person name="Brambilla E."/>
            <person name="Chen A."/>
            <person name="Palaniappan K."/>
            <person name="Land M."/>
            <person name="Hauser L."/>
            <person name="Chang Y."/>
            <person name="Jeffries C."/>
            <person name="Rohde M."/>
            <person name="Sikorski J."/>
            <person name="Spring S."/>
            <person name="Goker M."/>
            <person name="Detter J."/>
            <person name="Woyke T."/>
            <person name="Bristow J."/>
            <person name="Eisen J."/>
            <person name="Markowitz V."/>
            <person name="Hugenholtz P."/>
            <person name="Kyrpides N."/>
            <person name="Klenk H."/>
        </authorList>
    </citation>
    <scope>NUCLEOTIDE SEQUENCE [LARGE SCALE GENOMIC DNA]</scope>
    <source>
        <strain evidence="2">DSM 12680 / TGB-C1</strain>
    </source>
</reference>
<dbReference type="OrthoDB" id="5521312at2"/>
<dbReference type="InterPro" id="IPR035093">
    <property type="entry name" value="RelE/ParE_toxin_dom_sf"/>
</dbReference>
<evidence type="ECO:0000313" key="1">
    <source>
        <dbReference type="EMBL" id="ADI02362.1"/>
    </source>
</evidence>
<organism evidence="1 2">
    <name type="scientific">Syntrophothermus lipocalidus (strain DSM 12680 / TGB-C1)</name>
    <dbReference type="NCBI Taxonomy" id="643648"/>
    <lineage>
        <taxon>Bacteria</taxon>
        <taxon>Bacillati</taxon>
        <taxon>Bacillota</taxon>
        <taxon>Clostridia</taxon>
        <taxon>Eubacteriales</taxon>
        <taxon>Syntrophomonadaceae</taxon>
        <taxon>Syntrophothermus</taxon>
    </lineage>
</organism>
<dbReference type="AlphaFoldDB" id="D7CNS7"/>
<dbReference type="RefSeq" id="WP_013175764.1">
    <property type="nucleotide sequence ID" value="NC_014220.1"/>
</dbReference>
<dbReference type="eggNOG" id="COG3041">
    <property type="taxonomic scope" value="Bacteria"/>
</dbReference>
<evidence type="ECO:0000313" key="2">
    <source>
        <dbReference type="Proteomes" id="UP000000378"/>
    </source>
</evidence>
<dbReference type="STRING" id="643648.Slip_1600"/>
<protein>
    <recommendedName>
        <fullName evidence="3">DNA helicase</fullName>
    </recommendedName>
</protein>
<proteinExistence type="predicted"/>
<dbReference type="KEGG" id="slp:Slip_1600"/>
<evidence type="ECO:0008006" key="3">
    <source>
        <dbReference type="Google" id="ProtNLM"/>
    </source>
</evidence>
<dbReference type="Gene3D" id="3.30.2310.20">
    <property type="entry name" value="RelE-like"/>
    <property type="match status" value="1"/>
</dbReference>
<dbReference type="EMBL" id="CP002048">
    <property type="protein sequence ID" value="ADI02362.1"/>
    <property type="molecule type" value="Genomic_DNA"/>
</dbReference>
<name>D7CNS7_SYNLT</name>
<reference evidence="1 2" key="2">
    <citation type="journal article" date="2010" name="Stand. Genomic Sci.">
        <title>Complete genome sequence of Syntrophothermus lipocalidus type strain (TGB-C1).</title>
        <authorList>
            <person name="Djao O.D."/>
            <person name="Zhang X."/>
            <person name="Lucas S."/>
            <person name="Lapidus A."/>
            <person name="Del Rio T.G."/>
            <person name="Nolan M."/>
            <person name="Tice H."/>
            <person name="Cheng J.F."/>
            <person name="Han C."/>
            <person name="Tapia R."/>
            <person name="Goodwin L."/>
            <person name="Pitluck S."/>
            <person name="Liolios K."/>
            <person name="Ivanova N."/>
            <person name="Mavromatis K."/>
            <person name="Mikhailova N."/>
            <person name="Ovchinnikova G."/>
            <person name="Pati A."/>
            <person name="Brambilla E."/>
            <person name="Chen A."/>
            <person name="Palaniappan K."/>
            <person name="Land M."/>
            <person name="Hauser L."/>
            <person name="Chang Y.J."/>
            <person name="Jeffries C.D."/>
            <person name="Rohde M."/>
            <person name="Sikorski J."/>
            <person name="Spring S."/>
            <person name="Goker M."/>
            <person name="Detter J.C."/>
            <person name="Woyke T."/>
            <person name="Bristow J."/>
            <person name="Eisen J.A."/>
            <person name="Markowitz V."/>
            <person name="Hugenholtz P."/>
            <person name="Kyrpides N.C."/>
            <person name="Klenk H.P."/>
        </authorList>
    </citation>
    <scope>NUCLEOTIDE SEQUENCE [LARGE SCALE GENOMIC DNA]</scope>
    <source>
        <strain evidence="2">DSM 12680 / TGB-C1</strain>
    </source>
</reference>
<dbReference type="HOGENOM" id="CLU_161929_0_1_9"/>
<dbReference type="Proteomes" id="UP000000378">
    <property type="component" value="Chromosome"/>
</dbReference>
<dbReference type="SUPFAM" id="SSF143011">
    <property type="entry name" value="RelE-like"/>
    <property type="match status" value="1"/>
</dbReference>
<accession>D7CNS7</accession>
<sequence>MPTIILTDPFKEDFFKLLVKEQKQARKALRFLAENPKHPSLRVHKIRGTPFWEAYVNKDVRTVYQAEKDVLTLHAIGHHDILKEY</sequence>
<gene>
    <name evidence="1" type="ordered locus">Slip_1600</name>
</gene>